<dbReference type="AlphaFoldDB" id="Q1Z9C0"/>
<keyword evidence="1" id="KW-0973">c-di-GMP</keyword>
<dbReference type="Pfam" id="PF07238">
    <property type="entry name" value="PilZ"/>
    <property type="match status" value="1"/>
</dbReference>
<dbReference type="GO" id="GO:0035438">
    <property type="term" value="F:cyclic-di-GMP binding"/>
    <property type="evidence" value="ECO:0007669"/>
    <property type="project" value="InterPro"/>
</dbReference>
<dbReference type="EMBL" id="AAPH01000002">
    <property type="protein sequence ID" value="EAS44838.1"/>
    <property type="molecule type" value="Genomic_DNA"/>
</dbReference>
<dbReference type="InterPro" id="IPR012349">
    <property type="entry name" value="Split_barrel_FMN-bd"/>
</dbReference>
<evidence type="ECO:0000259" key="5">
    <source>
        <dbReference type="Pfam" id="PF12945"/>
    </source>
</evidence>
<keyword evidence="2" id="KW-0547">Nucleotide-binding</keyword>
<proteinExistence type="predicted"/>
<evidence type="ECO:0000259" key="4">
    <source>
        <dbReference type="Pfam" id="PF07238"/>
    </source>
</evidence>
<evidence type="ECO:0008006" key="8">
    <source>
        <dbReference type="Google" id="ProtNLM"/>
    </source>
</evidence>
<name>Q1Z9C0_9GAMM</name>
<sequence length="253" mass="28040">MIIINNRKRQGCLLNVNGNALRERLLAKRSEESVPGIRGICMINHGSSITISIKTPLGRLFQCETTFIGSNGTDYFILALPEVSPHELDDYFCEGYWVSIKAISDRGEGAIVRFKTQMDNIIQKPERIITLRIPQMIGLTQLRSEARYEVKLQGHVSISNRLLLVEFKDLSSKGCCFVYGANGPSFDTDNKITIVVKHPVTGQNYPLTGVVRSAQKASGLNSCGVLFDSNGQDITKQLLAQLIFDGSRLSFKA</sequence>
<comment type="caution">
    <text evidence="6">The sequence shown here is derived from an EMBL/GenBank/DDBJ whole genome shotgun (WGS) entry which is preliminary data.</text>
</comment>
<feature type="domain" description="PilZ" evidence="4">
    <location>
        <begin position="141"/>
        <end position="244"/>
    </location>
</feature>
<evidence type="ECO:0000256" key="3">
    <source>
        <dbReference type="ARBA" id="ARBA00023143"/>
    </source>
</evidence>
<evidence type="ECO:0000256" key="1">
    <source>
        <dbReference type="ARBA" id="ARBA00022636"/>
    </source>
</evidence>
<organism evidence="6 7">
    <name type="scientific">Photobacterium profundum 3TCK</name>
    <dbReference type="NCBI Taxonomy" id="314280"/>
    <lineage>
        <taxon>Bacteria</taxon>
        <taxon>Pseudomonadati</taxon>
        <taxon>Pseudomonadota</taxon>
        <taxon>Gammaproteobacteria</taxon>
        <taxon>Vibrionales</taxon>
        <taxon>Vibrionaceae</taxon>
        <taxon>Photobacterium</taxon>
    </lineage>
</organism>
<dbReference type="InterPro" id="IPR009926">
    <property type="entry name" value="T3SS_YcgR_PilZN"/>
</dbReference>
<reference evidence="6 7" key="1">
    <citation type="submission" date="2006-03" db="EMBL/GenBank/DDBJ databases">
        <authorList>
            <person name="Bartlett D.H."/>
            <person name="Valle G."/>
            <person name="Lauro F.M."/>
            <person name="Vezzi A."/>
            <person name="Simonato F."/>
            <person name="Eloe E."/>
            <person name="Vitulo N."/>
            <person name="Stratton T.K."/>
            <person name="D'angelo M."/>
            <person name="Ferriera S."/>
            <person name="Johnson J."/>
            <person name="Kravitz S."/>
            <person name="Beeson K."/>
            <person name="Sutton G."/>
            <person name="Rogers Y."/>
            <person name="Friedman R."/>
            <person name="Frazier M."/>
            <person name="Venter J.C."/>
        </authorList>
    </citation>
    <scope>NUCLEOTIDE SEQUENCE [LARGE SCALE GENOMIC DNA]</scope>
    <source>
        <strain evidence="6 7">3TCK</strain>
    </source>
</reference>
<dbReference type="Gene3D" id="2.40.10.220">
    <property type="entry name" value="predicted glycosyltransferase like domains"/>
    <property type="match status" value="1"/>
</dbReference>
<evidence type="ECO:0000313" key="7">
    <source>
        <dbReference type="Proteomes" id="UP000003789"/>
    </source>
</evidence>
<dbReference type="RefSeq" id="WP_006231950.1">
    <property type="nucleotide sequence ID" value="NZ_CH724135.1"/>
</dbReference>
<dbReference type="Pfam" id="PF12945">
    <property type="entry name" value="PilZNR"/>
    <property type="match status" value="1"/>
</dbReference>
<dbReference type="InterPro" id="IPR009875">
    <property type="entry name" value="PilZ_domain"/>
</dbReference>
<dbReference type="SUPFAM" id="SSF141371">
    <property type="entry name" value="PilZ domain-like"/>
    <property type="match status" value="2"/>
</dbReference>
<feature type="domain" description="Type III secretion system flagellar brake protein YcgR PilZN" evidence="5">
    <location>
        <begin position="45"/>
        <end position="134"/>
    </location>
</feature>
<gene>
    <name evidence="6" type="ORF">P3TCK_20180</name>
</gene>
<evidence type="ECO:0000313" key="6">
    <source>
        <dbReference type="EMBL" id="EAS44838.1"/>
    </source>
</evidence>
<evidence type="ECO:0000256" key="2">
    <source>
        <dbReference type="ARBA" id="ARBA00022741"/>
    </source>
</evidence>
<dbReference type="Gene3D" id="2.30.110.10">
    <property type="entry name" value="Electron Transport, Fmn-binding Protein, Chain A"/>
    <property type="match status" value="1"/>
</dbReference>
<dbReference type="HOGENOM" id="CLU_1119806_0_0_6"/>
<dbReference type="Proteomes" id="UP000003789">
    <property type="component" value="Unassembled WGS sequence"/>
</dbReference>
<protein>
    <recommendedName>
        <fullName evidence="8">PilZ domain-containing protein</fullName>
    </recommendedName>
</protein>
<accession>Q1Z9C0</accession>
<keyword evidence="3" id="KW-0975">Bacterial flagellum</keyword>